<reference evidence="4 5" key="1">
    <citation type="submission" date="2018-05" db="EMBL/GenBank/DDBJ databases">
        <title>Draft genome sequence of Scytalidium lignicola DSM 105466, a ubiquitous saprotrophic fungus.</title>
        <authorList>
            <person name="Buettner E."/>
            <person name="Gebauer A.M."/>
            <person name="Hofrichter M."/>
            <person name="Liers C."/>
            <person name="Kellner H."/>
        </authorList>
    </citation>
    <scope>NUCLEOTIDE SEQUENCE [LARGE SCALE GENOMIC DNA]</scope>
    <source>
        <strain evidence="4 5">DSM 105466</strain>
    </source>
</reference>
<name>A0A3E2H447_SCYLI</name>
<feature type="transmembrane region" description="Helical" evidence="2">
    <location>
        <begin position="655"/>
        <end position="673"/>
    </location>
</feature>
<comment type="caution">
    <text evidence="4">The sequence shown here is derived from an EMBL/GenBank/DDBJ whole genome shotgun (WGS) entry which is preliminary data.</text>
</comment>
<dbReference type="Pfam" id="PF11915">
    <property type="entry name" value="DUF3433"/>
    <property type="match status" value="1"/>
</dbReference>
<feature type="compositionally biased region" description="Polar residues" evidence="1">
    <location>
        <begin position="47"/>
        <end position="69"/>
    </location>
</feature>
<accession>A0A3E2H447</accession>
<gene>
    <name evidence="4" type="ORF">B7463_g8186</name>
</gene>
<protein>
    <recommendedName>
        <fullName evidence="3">NodB homology domain-containing protein</fullName>
    </recommendedName>
</protein>
<feature type="transmembrane region" description="Helical" evidence="2">
    <location>
        <begin position="351"/>
        <end position="374"/>
    </location>
</feature>
<dbReference type="AlphaFoldDB" id="A0A3E2H447"/>
<keyword evidence="2" id="KW-0812">Transmembrane</keyword>
<feature type="non-terminal residue" evidence="4">
    <location>
        <position position="1"/>
    </location>
</feature>
<proteinExistence type="predicted"/>
<dbReference type="PROSITE" id="PS51677">
    <property type="entry name" value="NODB"/>
    <property type="match status" value="1"/>
</dbReference>
<feature type="transmembrane region" description="Helical" evidence="2">
    <location>
        <begin position="498"/>
        <end position="519"/>
    </location>
</feature>
<evidence type="ECO:0000259" key="3">
    <source>
        <dbReference type="PROSITE" id="PS51677"/>
    </source>
</evidence>
<feature type="region of interest" description="Disordered" evidence="1">
    <location>
        <begin position="44"/>
        <end position="69"/>
    </location>
</feature>
<feature type="transmembrane region" description="Helical" evidence="2">
    <location>
        <begin position="246"/>
        <end position="268"/>
    </location>
</feature>
<sequence length="933" mass="105006">MKPLGVYLQQKSPVRATAVQLDDEFSSTDTSSFSDPTTVVRWATPPSRAQTPRSYLASVQPTSSTTEWTNDANRDAYESNIPFDTRLDKRVIKNNHTQAATSDKSLDMDSGPPTPDTDDTPYIRFAIDQLTRDEEVRKLQRRGTGSSADSYPVERIIPDLGLRYPAPTRQELEPVRQDQNTTESTNLFNFNATAPLSPPRSSNASAANQASNEDLRYKPNFIPVEPKFNTARYHDLTFIPTILRPLSMIMLTLMTLLMTAALMFCAIYSTHHNGLLACIFISLDSMRYVSDYEDYPLYDDGGNEIQRYFPDNISFELILAALAGTADSWIFCLFSVILVEGVWRWTAVQAVAWTLIAIYILIVIATVITGIVFFRCCTGLRWDPRSLADIMALLPRSNCLPSFHETDTIGRKVELKCRLGSRNDRLGYWHTSTGSQSVFYCIGEEYHSMHRHTGDGRKWQRSFQGAGIDRSSHSVNERDIYDSNIRFRYIPWYLQDSYVILWVVTGTVLLIALMVLSFLPSTAIRKGFPPKVDVAPNTAGFSSGNFLYSFIPSLLGQILFLAFQTVDNAIRKLQPWAELSKRDGCSADRSLLLDYHASFNFRCFLNAMRVGHYRVAALSLLSFLFILLPILAGGFLFPLTTPANTVRMIPNLPSFYILLSLLVLYLFGLLLLIPNRRQMYLPHGTDCLAEIISFMYGSKMLDDALFRSLKSRSDMVTRLLAAKPDGVVALTLDDAPSSETAKILDLLQQHGAKATFFVIGNQISAYPGILERILTEGHEIGNHDWADDPSFKLSLETLERQIKDVEALIPKVQGDRSSNSRKGDSEVSLKYFRPASGFFSMPMVKRLKNLGYMTVLGSIYSHDPQIHFPRLNARHILSMIRPGGIIIMHDRRSYSAEQLELVLTSLEAWEWRVLSVGGLLDTASKETGKRLGE</sequence>
<dbReference type="OMA" id="YLPWCLR"/>
<keyword evidence="5" id="KW-1185">Reference proteome</keyword>
<dbReference type="Pfam" id="PF01522">
    <property type="entry name" value="Polysacc_deac_1"/>
    <property type="match status" value="1"/>
</dbReference>
<dbReference type="OrthoDB" id="3057599at2759"/>
<dbReference type="GO" id="GO:0016810">
    <property type="term" value="F:hydrolase activity, acting on carbon-nitrogen (but not peptide) bonds"/>
    <property type="evidence" value="ECO:0007669"/>
    <property type="project" value="InterPro"/>
</dbReference>
<feature type="transmembrane region" description="Helical" evidence="2">
    <location>
        <begin position="317"/>
        <end position="339"/>
    </location>
</feature>
<evidence type="ECO:0000256" key="2">
    <source>
        <dbReference type="SAM" id="Phobius"/>
    </source>
</evidence>
<feature type="non-terminal residue" evidence="4">
    <location>
        <position position="933"/>
    </location>
</feature>
<dbReference type="GO" id="GO:0005975">
    <property type="term" value="P:carbohydrate metabolic process"/>
    <property type="evidence" value="ECO:0007669"/>
    <property type="project" value="InterPro"/>
</dbReference>
<feature type="transmembrane region" description="Helical" evidence="2">
    <location>
        <begin position="546"/>
        <end position="563"/>
    </location>
</feature>
<dbReference type="InterPro" id="IPR002509">
    <property type="entry name" value="NODB_dom"/>
</dbReference>
<keyword evidence="2" id="KW-0472">Membrane</keyword>
<dbReference type="STRING" id="5539.A0A3E2H447"/>
<feature type="transmembrane region" description="Helical" evidence="2">
    <location>
        <begin position="615"/>
        <end position="635"/>
    </location>
</feature>
<dbReference type="InterPro" id="IPR021840">
    <property type="entry name" value="DUF3433"/>
</dbReference>
<keyword evidence="2" id="KW-1133">Transmembrane helix</keyword>
<dbReference type="SUPFAM" id="SSF88713">
    <property type="entry name" value="Glycoside hydrolase/deacetylase"/>
    <property type="match status" value="1"/>
</dbReference>
<feature type="domain" description="NodB homology" evidence="3">
    <location>
        <begin position="726"/>
        <end position="914"/>
    </location>
</feature>
<dbReference type="Proteomes" id="UP000258309">
    <property type="component" value="Unassembled WGS sequence"/>
</dbReference>
<evidence type="ECO:0000313" key="5">
    <source>
        <dbReference type="Proteomes" id="UP000258309"/>
    </source>
</evidence>
<feature type="region of interest" description="Disordered" evidence="1">
    <location>
        <begin position="96"/>
        <end position="122"/>
    </location>
</feature>
<evidence type="ECO:0000313" key="4">
    <source>
        <dbReference type="EMBL" id="RFU28155.1"/>
    </source>
</evidence>
<dbReference type="PANTHER" id="PTHR37544">
    <property type="entry name" value="SPRAY-RELATED"/>
    <property type="match status" value="1"/>
</dbReference>
<dbReference type="EMBL" id="NCSJ02000174">
    <property type="protein sequence ID" value="RFU28155.1"/>
    <property type="molecule type" value="Genomic_DNA"/>
</dbReference>
<dbReference type="Gene3D" id="3.20.20.370">
    <property type="entry name" value="Glycoside hydrolase/deacetylase"/>
    <property type="match status" value="1"/>
</dbReference>
<evidence type="ECO:0000256" key="1">
    <source>
        <dbReference type="SAM" id="MobiDB-lite"/>
    </source>
</evidence>
<dbReference type="PANTHER" id="PTHR37544:SF1">
    <property type="entry name" value="PHOSPHORIBOSYLAMINOIMIDAZOLE-SUCCINOCARBOXAMIDE SYNTHASE"/>
    <property type="match status" value="1"/>
</dbReference>
<dbReference type="InterPro" id="IPR011330">
    <property type="entry name" value="Glyco_hydro/deAcase_b/a-brl"/>
</dbReference>
<organism evidence="4 5">
    <name type="scientific">Scytalidium lignicola</name>
    <name type="common">Hyphomycete</name>
    <dbReference type="NCBI Taxonomy" id="5539"/>
    <lineage>
        <taxon>Eukaryota</taxon>
        <taxon>Fungi</taxon>
        <taxon>Dikarya</taxon>
        <taxon>Ascomycota</taxon>
        <taxon>Pezizomycotina</taxon>
        <taxon>Leotiomycetes</taxon>
        <taxon>Leotiomycetes incertae sedis</taxon>
        <taxon>Scytalidium</taxon>
    </lineage>
</organism>